<accession>V5G7H0</accession>
<feature type="non-terminal residue" evidence="1">
    <location>
        <position position="1"/>
    </location>
</feature>
<dbReference type="AlphaFoldDB" id="V5G7H0"/>
<organism evidence="1">
    <name type="scientific">Anoplophora glabripennis</name>
    <name type="common">Asian longhorn beetle</name>
    <name type="synonym">Anoplophora nobilis</name>
    <dbReference type="NCBI Taxonomy" id="217634"/>
    <lineage>
        <taxon>Eukaryota</taxon>
        <taxon>Metazoa</taxon>
        <taxon>Ecdysozoa</taxon>
        <taxon>Arthropoda</taxon>
        <taxon>Hexapoda</taxon>
        <taxon>Insecta</taxon>
        <taxon>Pterygota</taxon>
        <taxon>Neoptera</taxon>
        <taxon>Endopterygota</taxon>
        <taxon>Coleoptera</taxon>
        <taxon>Polyphaga</taxon>
        <taxon>Cucujiformia</taxon>
        <taxon>Chrysomeloidea</taxon>
        <taxon>Cerambycidae</taxon>
        <taxon>Lamiinae</taxon>
        <taxon>Lamiini</taxon>
        <taxon>Anoplophora</taxon>
    </lineage>
</organism>
<dbReference type="EMBL" id="GALX01008532">
    <property type="protein sequence ID" value="JAB59934.1"/>
    <property type="molecule type" value="Transcribed_RNA"/>
</dbReference>
<feature type="non-terminal residue" evidence="1">
    <location>
        <position position="119"/>
    </location>
</feature>
<reference evidence="1" key="1">
    <citation type="submission" date="2013-07" db="EMBL/GenBank/DDBJ databases">
        <title>Midgut Transcriptome Profiling of Anoplphora glabripennis, a Lignocellulose Degrading, Wood-Boring Cerambycid.</title>
        <authorList>
            <person name="Scully E.D."/>
            <person name="Hoover K."/>
            <person name="Carlson J.E."/>
            <person name="Tien M."/>
            <person name="Geib S.M."/>
        </authorList>
    </citation>
    <scope>NUCLEOTIDE SEQUENCE</scope>
</reference>
<name>V5G7H0_ANOGL</name>
<sequence length="119" mass="13893">VKRALRSGPICLPEQYVTLIRTAKKTGTPYNVEELTYDEFFDLKNLTQSIGITPSLKLKISDLQMFKVVKEYPYKIFYKYSYDQEDFEEVEFGKARNSRSRNTESVTLLKAYKDKIGIT</sequence>
<evidence type="ECO:0000313" key="1">
    <source>
        <dbReference type="EMBL" id="JAB59934.1"/>
    </source>
</evidence>
<proteinExistence type="predicted"/>
<protein>
    <submittedName>
        <fullName evidence="1">Uncharacterized protein</fullName>
    </submittedName>
</protein>